<feature type="compositionally biased region" description="Pro residues" evidence="1">
    <location>
        <begin position="394"/>
        <end position="438"/>
    </location>
</feature>
<sequence>MDGFAQHVAAQLARADRSTVPRTPVPDDERLLHGLRALSVDGAAGAGWAGVDVPLPRPAAVLPKPPWFKKPTRPTHAELPAPVHASAPEHHAPARRPSAPAQRGGSSARRRSRGRRAHLDASRRAHQQLHRRPYGQPHHLPPSAPRPPSTPPASHHLAPQPRRNAGCVYDGGSLEHLLNGSVPVIVVDTNIWLDDLPKLRAWAVSQCALLAVPFAVVRELDGLKQNDGSRGQRARAALRHVHESVSSASPAPGSRVLLQAFHEVYHATHASRERVAAPAAAPANADEQILDYALWLLRVRRLPVALHSADVALCVKASANGVRCGPRGVLDALDDARGRAGSARAAPEHAPPVEAHARADAANTASRDKLRPAEATLPPSTVASTAVLAGVLPRAPPPPPPPPPPLPPLPPPPPPPPPPPLQSRLPPPRPAPAGPGPAHPAAAAPAPAAPAELDPPSADQHARQPSWLWSTQRGTPGLPAAAPAAACGAQVGGAHAGEAEALSGAARAPPHAHAPSQPAPPAPDHAAGSSSSAREAMDAVDARADLERALSRKDDELRALREEHAALALALARLSLAKPSDPTTPPPAPQPVDAAPHPALASPQGHASVPPVMAARTSPSEGAQPTATGRVDVEGTTAKPLGARELAAQRAERPPSLIGVDEAKARSAPRSCDGRPTVDLLSASVDELQALPGVGPALARRIVEQREREPLTMRTADDLLRVKGVGAKAVHLIKLSQLLREEV</sequence>
<feature type="compositionally biased region" description="Low complexity" evidence="1">
    <location>
        <begin position="474"/>
        <end position="489"/>
    </location>
</feature>
<dbReference type="GO" id="GO:0006281">
    <property type="term" value="P:DNA repair"/>
    <property type="evidence" value="ECO:0007669"/>
    <property type="project" value="InterPro"/>
</dbReference>
<dbReference type="InterPro" id="IPR052626">
    <property type="entry name" value="SWT1_Regulator"/>
</dbReference>
<comment type="caution">
    <text evidence="3">The sequence shown here is derived from an EMBL/GenBank/DDBJ whole genome shotgun (WGS) entry which is preliminary data.</text>
</comment>
<feature type="compositionally biased region" description="Basic residues" evidence="1">
    <location>
        <begin position="124"/>
        <end position="133"/>
    </location>
</feature>
<organism evidence="3 4">
    <name type="scientific">Diacronema lutheri</name>
    <name type="common">Unicellular marine alga</name>
    <name type="synonym">Monochrysis lutheri</name>
    <dbReference type="NCBI Taxonomy" id="2081491"/>
    <lineage>
        <taxon>Eukaryota</taxon>
        <taxon>Haptista</taxon>
        <taxon>Haptophyta</taxon>
        <taxon>Pavlovophyceae</taxon>
        <taxon>Pavlovales</taxon>
        <taxon>Pavlovaceae</taxon>
        <taxon>Diacronema</taxon>
    </lineage>
</organism>
<feature type="compositionally biased region" description="Low complexity" evidence="1">
    <location>
        <begin position="95"/>
        <end position="107"/>
    </location>
</feature>
<dbReference type="InterPro" id="IPR010994">
    <property type="entry name" value="RuvA_2-like"/>
</dbReference>
<feature type="compositionally biased region" description="Low complexity" evidence="1">
    <location>
        <begin position="524"/>
        <end position="533"/>
    </location>
</feature>
<evidence type="ECO:0000313" key="3">
    <source>
        <dbReference type="EMBL" id="KAG8467095.1"/>
    </source>
</evidence>
<dbReference type="PANTHER" id="PTHR16161">
    <property type="entry name" value="TRANSCRIPTIONAL PROTEIN SWT1"/>
    <property type="match status" value="1"/>
</dbReference>
<feature type="domain" description="Helix-hairpin-helix DNA-binding motif class 1" evidence="2">
    <location>
        <begin position="686"/>
        <end position="705"/>
    </location>
</feature>
<feature type="domain" description="Helix-hairpin-helix DNA-binding motif class 1" evidence="2">
    <location>
        <begin position="717"/>
        <end position="736"/>
    </location>
</feature>
<dbReference type="Gene3D" id="3.40.50.1010">
    <property type="entry name" value="5'-nuclease"/>
    <property type="match status" value="1"/>
</dbReference>
<feature type="compositionally biased region" description="Low complexity" evidence="1">
    <location>
        <begin position="503"/>
        <end position="516"/>
    </location>
</feature>
<dbReference type="InterPro" id="IPR003583">
    <property type="entry name" value="Hlx-hairpin-Hlx_DNA-bd_motif"/>
</dbReference>
<reference evidence="3" key="1">
    <citation type="submission" date="2021-05" db="EMBL/GenBank/DDBJ databases">
        <title>The genome of the haptophyte Pavlova lutheri (Diacronema luteri, Pavlovales) - a model for lipid biosynthesis in eukaryotic algae.</title>
        <authorList>
            <person name="Hulatt C.J."/>
            <person name="Posewitz M.C."/>
        </authorList>
    </citation>
    <scope>NUCLEOTIDE SEQUENCE</scope>
    <source>
        <strain evidence="3">NIVA-4/92</strain>
    </source>
</reference>
<evidence type="ECO:0000256" key="1">
    <source>
        <dbReference type="SAM" id="MobiDB-lite"/>
    </source>
</evidence>
<evidence type="ECO:0000313" key="4">
    <source>
        <dbReference type="Proteomes" id="UP000751190"/>
    </source>
</evidence>
<dbReference type="GO" id="GO:0005634">
    <property type="term" value="C:nucleus"/>
    <property type="evidence" value="ECO:0007669"/>
    <property type="project" value="TreeGrafter"/>
</dbReference>
<dbReference type="Gene3D" id="1.10.150.320">
    <property type="entry name" value="Photosystem II 12 kDa extrinsic protein"/>
    <property type="match status" value="1"/>
</dbReference>
<name>A0A8J5XX85_DIALT</name>
<dbReference type="GO" id="GO:0003677">
    <property type="term" value="F:DNA binding"/>
    <property type="evidence" value="ECO:0007669"/>
    <property type="project" value="InterPro"/>
</dbReference>
<dbReference type="PANTHER" id="PTHR16161:SF0">
    <property type="entry name" value="TRANSCRIPTIONAL PROTEIN SWT1"/>
    <property type="match status" value="1"/>
</dbReference>
<feature type="region of interest" description="Disordered" evidence="1">
    <location>
        <begin position="577"/>
        <end position="640"/>
    </location>
</feature>
<dbReference type="Proteomes" id="UP000751190">
    <property type="component" value="Unassembled WGS sequence"/>
</dbReference>
<keyword evidence="4" id="KW-1185">Reference proteome</keyword>
<dbReference type="InterPro" id="IPR002716">
    <property type="entry name" value="PIN_dom"/>
</dbReference>
<feature type="compositionally biased region" description="Pro residues" evidence="1">
    <location>
        <begin position="139"/>
        <end position="151"/>
    </location>
</feature>
<feature type="region of interest" description="Disordered" evidence="1">
    <location>
        <begin position="86"/>
        <end position="166"/>
    </location>
</feature>
<protein>
    <recommendedName>
        <fullName evidence="2">Helix-hairpin-helix DNA-binding motif class 1 domain-containing protein</fullName>
    </recommendedName>
</protein>
<accession>A0A8J5XX85</accession>
<dbReference type="AlphaFoldDB" id="A0A8J5XX85"/>
<dbReference type="SUPFAM" id="SSF47781">
    <property type="entry name" value="RuvA domain 2-like"/>
    <property type="match status" value="1"/>
</dbReference>
<dbReference type="SMART" id="SM00278">
    <property type="entry name" value="HhH1"/>
    <property type="match status" value="2"/>
</dbReference>
<feature type="compositionally biased region" description="Low complexity" evidence="1">
    <location>
        <begin position="439"/>
        <end position="456"/>
    </location>
</feature>
<evidence type="ECO:0000259" key="2">
    <source>
        <dbReference type="SMART" id="SM00278"/>
    </source>
</evidence>
<feature type="region of interest" description="Disordered" evidence="1">
    <location>
        <begin position="340"/>
        <end position="540"/>
    </location>
</feature>
<dbReference type="Pfam" id="PF12836">
    <property type="entry name" value="HHH_3"/>
    <property type="match status" value="1"/>
</dbReference>
<feature type="compositionally biased region" description="Polar residues" evidence="1">
    <location>
        <begin position="617"/>
        <end position="627"/>
    </location>
</feature>
<dbReference type="EMBL" id="JAGTXO010000006">
    <property type="protein sequence ID" value="KAG8467095.1"/>
    <property type="molecule type" value="Genomic_DNA"/>
</dbReference>
<gene>
    <name evidence="3" type="ORF">KFE25_000411</name>
</gene>
<dbReference type="Pfam" id="PF13638">
    <property type="entry name" value="PIN_4"/>
    <property type="match status" value="1"/>
</dbReference>
<dbReference type="OrthoDB" id="2017974at2759"/>
<proteinExistence type="predicted"/>